<evidence type="ECO:0000313" key="9">
    <source>
        <dbReference type="RefSeq" id="XP_033457807.1"/>
    </source>
</evidence>
<sequence>MALPTFTRLNEIVQIHHGEPSSSSTTITERTTKKNQQTIPPETVLLLTWGDAQLRHIEKYTRLYQASWPGSTIVLVRSGMKDFFWRRETTSRALIQPVVEILAGMIRPAGEDEGDGHGQGALFVHVMSNAGARQWCTIASALARSTGADLADAPTLVDSAPGRAGWRQTWAAVVASLPKGSFLLRMALRAVLGLVLAGVFARKWLWPWGASDPLEELRGRMNLPPPPPPPPPPAAAASAQGVRSSRSSRGRRRTYVYSREDEMIGWRDVEEHAGEAAGEGGFTVELVRFEGSAHVGHLRRDPERYWRTIEGVWFGTA</sequence>
<evidence type="ECO:0008006" key="10">
    <source>
        <dbReference type="Google" id="ProtNLM"/>
    </source>
</evidence>
<name>A0A6J3LYD1_9PEZI</name>
<dbReference type="AlphaFoldDB" id="A0A6J3LYD1"/>
<reference evidence="9" key="2">
    <citation type="submission" date="2020-04" db="EMBL/GenBank/DDBJ databases">
        <authorList>
            <consortium name="NCBI Genome Project"/>
        </authorList>
    </citation>
    <scope>NUCLEOTIDE SEQUENCE</scope>
    <source>
        <strain evidence="9">CBS 342.82</strain>
    </source>
</reference>
<dbReference type="OrthoDB" id="77878at2759"/>
<evidence type="ECO:0000256" key="4">
    <source>
        <dbReference type="ARBA" id="ARBA00023136"/>
    </source>
</evidence>
<evidence type="ECO:0000256" key="5">
    <source>
        <dbReference type="ARBA" id="ARBA00023242"/>
    </source>
</evidence>
<dbReference type="PANTHER" id="PTHR12265:SF30">
    <property type="entry name" value="TRANSMEMBRANE PROTEIN 53"/>
    <property type="match status" value="1"/>
</dbReference>
<comment type="subcellular location">
    <subcellularLocation>
        <location evidence="6">Endomembrane system</location>
        <topology evidence="6">Single-pass membrane protein</topology>
    </subcellularLocation>
    <subcellularLocation>
        <location evidence="1">Nucleus membrane</location>
    </subcellularLocation>
</comment>
<keyword evidence="2" id="KW-0812">Transmembrane</keyword>
<dbReference type="Pfam" id="PF05705">
    <property type="entry name" value="DUF829"/>
    <property type="match status" value="1"/>
</dbReference>
<keyword evidence="3" id="KW-1133">Transmembrane helix</keyword>
<keyword evidence="5" id="KW-0539">Nucleus</keyword>
<keyword evidence="8" id="KW-1185">Reference proteome</keyword>
<dbReference type="InterPro" id="IPR008547">
    <property type="entry name" value="DUF829_TMEM53"/>
</dbReference>
<feature type="compositionally biased region" description="Pro residues" evidence="7">
    <location>
        <begin position="223"/>
        <end position="234"/>
    </location>
</feature>
<evidence type="ECO:0000256" key="2">
    <source>
        <dbReference type="ARBA" id="ARBA00022692"/>
    </source>
</evidence>
<reference evidence="9" key="1">
    <citation type="submission" date="2020-01" db="EMBL/GenBank/DDBJ databases">
        <authorList>
            <consortium name="DOE Joint Genome Institute"/>
            <person name="Haridas S."/>
            <person name="Albert R."/>
            <person name="Binder M."/>
            <person name="Bloem J."/>
            <person name="Labutti K."/>
            <person name="Salamov A."/>
            <person name="Andreopoulos B."/>
            <person name="Baker S.E."/>
            <person name="Barry K."/>
            <person name="Bills G."/>
            <person name="Bluhm B.H."/>
            <person name="Cannon C."/>
            <person name="Castanera R."/>
            <person name="Culley D.E."/>
            <person name="Daum C."/>
            <person name="Ezra D."/>
            <person name="Gonzalez J.B."/>
            <person name="Henrissat B."/>
            <person name="Kuo A."/>
            <person name="Liang C."/>
            <person name="Lipzen A."/>
            <person name="Lutzoni F."/>
            <person name="Magnuson J."/>
            <person name="Mondo S."/>
            <person name="Nolan M."/>
            <person name="Ohm R."/>
            <person name="Pangilinan J."/>
            <person name="Park H.-J."/>
            <person name="Ramirez L."/>
            <person name="Alfaro M."/>
            <person name="Sun H."/>
            <person name="Tritt A."/>
            <person name="Yoshinaga Y."/>
            <person name="Zwiers L.-H."/>
            <person name="Turgeon B.G."/>
            <person name="Goodwin S.B."/>
            <person name="Spatafora J.W."/>
            <person name="Crous P.W."/>
            <person name="Grigoriev I.V."/>
        </authorList>
    </citation>
    <scope>NUCLEOTIDE SEQUENCE</scope>
    <source>
        <strain evidence="9">CBS 342.82</strain>
    </source>
</reference>
<keyword evidence="4" id="KW-0472">Membrane</keyword>
<dbReference type="PANTHER" id="PTHR12265">
    <property type="entry name" value="TRANSMEMBRANE PROTEIN 53"/>
    <property type="match status" value="1"/>
</dbReference>
<evidence type="ECO:0000256" key="7">
    <source>
        <dbReference type="SAM" id="MobiDB-lite"/>
    </source>
</evidence>
<organism evidence="9">
    <name type="scientific">Dissoconium aciculare CBS 342.82</name>
    <dbReference type="NCBI Taxonomy" id="1314786"/>
    <lineage>
        <taxon>Eukaryota</taxon>
        <taxon>Fungi</taxon>
        <taxon>Dikarya</taxon>
        <taxon>Ascomycota</taxon>
        <taxon>Pezizomycotina</taxon>
        <taxon>Dothideomycetes</taxon>
        <taxon>Dothideomycetidae</taxon>
        <taxon>Mycosphaerellales</taxon>
        <taxon>Dissoconiaceae</taxon>
        <taxon>Dissoconium</taxon>
    </lineage>
</organism>
<evidence type="ECO:0000256" key="1">
    <source>
        <dbReference type="ARBA" id="ARBA00004126"/>
    </source>
</evidence>
<dbReference type="GO" id="GO:0031965">
    <property type="term" value="C:nuclear membrane"/>
    <property type="evidence" value="ECO:0007669"/>
    <property type="project" value="UniProtKB-SubCell"/>
</dbReference>
<proteinExistence type="predicted"/>
<reference evidence="9" key="3">
    <citation type="submission" date="2025-08" db="UniProtKB">
        <authorList>
            <consortium name="RefSeq"/>
        </authorList>
    </citation>
    <scope>IDENTIFICATION</scope>
    <source>
        <strain evidence="9">CBS 342.82</strain>
    </source>
</reference>
<dbReference type="Proteomes" id="UP000504637">
    <property type="component" value="Unplaced"/>
</dbReference>
<evidence type="ECO:0000256" key="3">
    <source>
        <dbReference type="ARBA" id="ARBA00022989"/>
    </source>
</evidence>
<feature type="region of interest" description="Disordered" evidence="7">
    <location>
        <begin position="18"/>
        <end position="37"/>
    </location>
</feature>
<accession>A0A6J3LYD1</accession>
<feature type="region of interest" description="Disordered" evidence="7">
    <location>
        <begin position="219"/>
        <end position="253"/>
    </location>
</feature>
<dbReference type="RefSeq" id="XP_033457807.1">
    <property type="nucleotide sequence ID" value="XM_033607869.1"/>
</dbReference>
<protein>
    <recommendedName>
        <fullName evidence="10">DUF829-domain-containing protein</fullName>
    </recommendedName>
</protein>
<dbReference type="GeneID" id="54365668"/>
<evidence type="ECO:0000256" key="6">
    <source>
        <dbReference type="ARBA" id="ARBA00037847"/>
    </source>
</evidence>
<evidence type="ECO:0000313" key="8">
    <source>
        <dbReference type="Proteomes" id="UP000504637"/>
    </source>
</evidence>
<gene>
    <name evidence="9" type="ORF">K489DRAFT_411984</name>
</gene>
<feature type="compositionally biased region" description="Low complexity" evidence="7">
    <location>
        <begin position="235"/>
        <end position="245"/>
    </location>
</feature>